<dbReference type="EMBL" id="RQIS01000011">
    <property type="protein sequence ID" value="RQH05005.1"/>
    <property type="molecule type" value="Genomic_DNA"/>
</dbReference>
<proteinExistence type="predicted"/>
<evidence type="ECO:0000259" key="1">
    <source>
        <dbReference type="Pfam" id="PF17989"/>
    </source>
</evidence>
<reference evidence="3 4" key="1">
    <citation type="submission" date="2018-11" db="EMBL/GenBank/DDBJ databases">
        <title>Paraburkholderia sp. DHOA04, isolated from soil.</title>
        <authorList>
            <person name="Gao Z.-H."/>
            <person name="Qiu L.-H."/>
            <person name="Fu J.-C."/>
        </authorList>
    </citation>
    <scope>NUCLEOTIDE SEQUENCE [LARGE SCALE GENOMIC DNA]</scope>
    <source>
        <strain evidence="3 4">DHOA04</strain>
    </source>
</reference>
<protein>
    <submittedName>
        <fullName evidence="3">Uncharacterized protein</fullName>
    </submittedName>
</protein>
<evidence type="ECO:0000313" key="3">
    <source>
        <dbReference type="EMBL" id="RQH05005.1"/>
    </source>
</evidence>
<dbReference type="OrthoDB" id="143284at2"/>
<dbReference type="Proteomes" id="UP000272778">
    <property type="component" value="Unassembled WGS sequence"/>
</dbReference>
<dbReference type="InterPro" id="IPR049067">
    <property type="entry name" value="MreB-like_C"/>
</dbReference>
<dbReference type="RefSeq" id="WP_124152139.1">
    <property type="nucleotide sequence ID" value="NZ_RQIS01000011.1"/>
</dbReference>
<dbReference type="InterPro" id="IPR043129">
    <property type="entry name" value="ATPase_NBD"/>
</dbReference>
<dbReference type="Pfam" id="PF21522">
    <property type="entry name" value="MreB-like_C"/>
    <property type="match status" value="1"/>
</dbReference>
<evidence type="ECO:0000313" key="4">
    <source>
        <dbReference type="Proteomes" id="UP000272778"/>
    </source>
</evidence>
<feature type="domain" description="Actin-like protein N-terminal" evidence="1">
    <location>
        <begin position="10"/>
        <end position="129"/>
    </location>
</feature>
<name>A0A3N6MT35_9BURK</name>
<keyword evidence="4" id="KW-1185">Reference proteome</keyword>
<gene>
    <name evidence="3" type="ORF">D1Y85_16480</name>
</gene>
<evidence type="ECO:0000259" key="2">
    <source>
        <dbReference type="Pfam" id="PF21522"/>
    </source>
</evidence>
<comment type="caution">
    <text evidence="3">The sequence shown here is derived from an EMBL/GenBank/DDBJ whole genome shotgun (WGS) entry which is preliminary data.</text>
</comment>
<dbReference type="Gene3D" id="3.30.420.40">
    <property type="match status" value="2"/>
</dbReference>
<dbReference type="SUPFAM" id="SSF53067">
    <property type="entry name" value="Actin-like ATPase domain"/>
    <property type="match status" value="2"/>
</dbReference>
<accession>A0A3N6MT35</accession>
<feature type="domain" description="Actin homologue MreB-like C-terminal" evidence="2">
    <location>
        <begin position="175"/>
        <end position="293"/>
    </location>
</feature>
<dbReference type="Pfam" id="PF17989">
    <property type="entry name" value="ALP_N"/>
    <property type="match status" value="1"/>
</dbReference>
<organism evidence="3 4">
    <name type="scientific">Paraburkholderia dinghuensis</name>
    <dbReference type="NCBI Taxonomy" id="2305225"/>
    <lineage>
        <taxon>Bacteria</taxon>
        <taxon>Pseudomonadati</taxon>
        <taxon>Pseudomonadota</taxon>
        <taxon>Betaproteobacteria</taxon>
        <taxon>Burkholderiales</taxon>
        <taxon>Burkholderiaceae</taxon>
        <taxon>Paraburkholderia</taxon>
    </lineage>
</organism>
<sequence>MSDSVVVVEVGAGNTKYMASEGGRIVAAGHLPSIVALSGTGALTSFQGERRSDEVTPVVGGVMYNVSLASNRGVAGATRVAPGDDFQNSSHHTALLAAGLRAAGLKEIDVLVVGTPVHTFDKHRDHLSSIRGAFDFGLGTHSIGTTIVLPQPFGSLLAGINEGLLMNSTRNSQIVIDVGYYSTDVLRARGLTLENSNSFGLAAGMGKIYRMLADLVAQKIRRPVSDLDQIEHCLRTRTPYLVYGQQVSLEPYMQEIRAHLDACALEIYGRVGTTENVAGICLTGGGGEFFRPAIGKVFGDIPIQVMPDSLMANARGFLVAGQSALADRAA</sequence>
<dbReference type="InterPro" id="IPR040607">
    <property type="entry name" value="ALP_N"/>
</dbReference>
<dbReference type="AlphaFoldDB" id="A0A3N6MT35"/>